<dbReference type="PANTHER" id="PTHR33627:SF1">
    <property type="entry name" value="TRANSPOSASE"/>
    <property type="match status" value="1"/>
</dbReference>
<dbReference type="InterPro" id="IPR038721">
    <property type="entry name" value="IS701-like_DDE_dom"/>
</dbReference>
<reference evidence="2 3" key="1">
    <citation type="submission" date="2018-09" db="EMBL/GenBank/DDBJ databases">
        <title>Streptomyces sp. nov. DS1-2, an endophytic actinomycete isolated from roots of Dendrobium scabrilingue.</title>
        <authorList>
            <person name="Kuncharoen N."/>
            <person name="Kudo T."/>
            <person name="Ohkuma M."/>
            <person name="Yuki M."/>
            <person name="Tanasupawat S."/>
        </authorList>
    </citation>
    <scope>NUCLEOTIDE SEQUENCE [LARGE SCALE GENOMIC DNA]</scope>
    <source>
        <strain evidence="2 3">DS1-2</strain>
    </source>
</reference>
<dbReference type="InterPro" id="IPR039365">
    <property type="entry name" value="IS701-like"/>
</dbReference>
<dbReference type="EMBL" id="RBDY01000019">
    <property type="protein sequence ID" value="RKN18543.1"/>
    <property type="molecule type" value="Genomic_DNA"/>
</dbReference>
<dbReference type="Pfam" id="PF13546">
    <property type="entry name" value="DDE_5"/>
    <property type="match status" value="1"/>
</dbReference>
<comment type="caution">
    <text evidence="2">The sequence shown here is derived from an EMBL/GenBank/DDBJ whole genome shotgun (WGS) entry which is preliminary data.</text>
</comment>
<evidence type="ECO:0000259" key="1">
    <source>
        <dbReference type="Pfam" id="PF13546"/>
    </source>
</evidence>
<accession>A0ABX9R5R7</accession>
<proteinExistence type="predicted"/>
<feature type="domain" description="Transposase IS701-like DDE" evidence="1">
    <location>
        <begin position="9"/>
        <end position="127"/>
    </location>
</feature>
<evidence type="ECO:0000313" key="2">
    <source>
        <dbReference type="EMBL" id="RKN18543.1"/>
    </source>
</evidence>
<gene>
    <name evidence="2" type="ORF">D7318_22300</name>
</gene>
<protein>
    <submittedName>
        <fullName evidence="2">Transposase</fullName>
    </submittedName>
</protein>
<sequence length="137" mass="15653">MGERIASLFYRPESQEHAIQYLRGLLSPLQRKNGWTIAEFSGEKDPKALQRFLNLTPWSADLMRDLVRDYAMEHFADPRGVLIADPTGFEKKGSRSAGVQRQYSGTLGRVDNCQIGTFLAYADRRGDRVLIDRDLYL</sequence>
<name>A0ABX9R5R7_9ACTN</name>
<dbReference type="PANTHER" id="PTHR33627">
    <property type="entry name" value="TRANSPOSASE"/>
    <property type="match status" value="1"/>
</dbReference>
<feature type="non-terminal residue" evidence="2">
    <location>
        <position position="137"/>
    </location>
</feature>
<evidence type="ECO:0000313" key="3">
    <source>
        <dbReference type="Proteomes" id="UP000268652"/>
    </source>
</evidence>
<keyword evidence="3" id="KW-1185">Reference proteome</keyword>
<dbReference type="Proteomes" id="UP000268652">
    <property type="component" value="Unassembled WGS sequence"/>
</dbReference>
<organism evidence="2 3">
    <name type="scientific">Streptomyces radicis</name>
    <dbReference type="NCBI Taxonomy" id="1750517"/>
    <lineage>
        <taxon>Bacteria</taxon>
        <taxon>Bacillati</taxon>
        <taxon>Actinomycetota</taxon>
        <taxon>Actinomycetes</taxon>
        <taxon>Kitasatosporales</taxon>
        <taxon>Streptomycetaceae</taxon>
        <taxon>Streptomyces</taxon>
    </lineage>
</organism>